<dbReference type="OrthoDB" id="5292493at2"/>
<proteinExistence type="predicted"/>
<dbReference type="Proteomes" id="UP000321954">
    <property type="component" value="Chromosome"/>
</dbReference>
<gene>
    <name evidence="4" type="ORF">FK178_03830</name>
</gene>
<evidence type="ECO:0008006" key="6">
    <source>
        <dbReference type="Google" id="ProtNLM"/>
    </source>
</evidence>
<evidence type="ECO:0000313" key="4">
    <source>
        <dbReference type="EMBL" id="QED36893.1"/>
    </source>
</evidence>
<dbReference type="Pfam" id="PF06977">
    <property type="entry name" value="SdiA-regulated"/>
    <property type="match status" value="1"/>
</dbReference>
<dbReference type="InterPro" id="IPR009722">
    <property type="entry name" value="YjiK/CarP"/>
</dbReference>
<dbReference type="EMBL" id="CP042476">
    <property type="protein sequence ID" value="QED36893.1"/>
    <property type="molecule type" value="Genomic_DNA"/>
</dbReference>
<sequence>MQKAAFLIVLGVLTVVGFLIFGVDSKSNTARALESDSVKIEKKWELPEILREVSGIAYMGNNKIACVQDEDGIIFIFNLATTSIEKEIEFAGPGDYEGISLVGGTAYVLRSDGTIFEVTNFNEAAPQTSKYETPLKGKLNFEGLGYDENNNRLLIALKEKSGDDFKPVYAFELENKIWVTEPVIKIKFNDPVFGILNQKISRKMLRPSEITLHPSTGKIFVLEGLGPKLLILDQSGKPEEIHILNSKQFPQAEGLTFGDSGEIYISNEGSGQAANILEISLNK</sequence>
<dbReference type="SUPFAM" id="SSF75011">
    <property type="entry name" value="3-carboxy-cis,cis-mucoante lactonizing enzyme"/>
    <property type="match status" value="1"/>
</dbReference>
<accession>A0A5B8YJV2</accession>
<evidence type="ECO:0000256" key="1">
    <source>
        <dbReference type="ARBA" id="ARBA00004236"/>
    </source>
</evidence>
<organism evidence="4 5">
    <name type="scientific">Antarcticibacterium arcticum</name>
    <dbReference type="NCBI Taxonomy" id="2585771"/>
    <lineage>
        <taxon>Bacteria</taxon>
        <taxon>Pseudomonadati</taxon>
        <taxon>Bacteroidota</taxon>
        <taxon>Flavobacteriia</taxon>
        <taxon>Flavobacteriales</taxon>
        <taxon>Flavobacteriaceae</taxon>
        <taxon>Antarcticibacterium</taxon>
    </lineage>
</organism>
<comment type="subcellular location">
    <subcellularLocation>
        <location evidence="1">Cell membrane</location>
    </subcellularLocation>
</comment>
<dbReference type="AlphaFoldDB" id="A0A5B8YJV2"/>
<keyword evidence="3" id="KW-0472">Membrane</keyword>
<protein>
    <recommendedName>
        <fullName evidence="6">SdiA-regulated family protein</fullName>
    </recommendedName>
</protein>
<keyword evidence="5" id="KW-1185">Reference proteome</keyword>
<dbReference type="GO" id="GO:0005886">
    <property type="term" value="C:plasma membrane"/>
    <property type="evidence" value="ECO:0007669"/>
    <property type="project" value="UniProtKB-SubCell"/>
</dbReference>
<evidence type="ECO:0000256" key="3">
    <source>
        <dbReference type="ARBA" id="ARBA00023136"/>
    </source>
</evidence>
<evidence type="ECO:0000313" key="5">
    <source>
        <dbReference type="Proteomes" id="UP000321954"/>
    </source>
</evidence>
<name>A0A5B8YJV2_9FLAO</name>
<dbReference type="KEGG" id="anp:FK178_03830"/>
<keyword evidence="2" id="KW-1003">Cell membrane</keyword>
<dbReference type="RefSeq" id="WP_146831170.1">
    <property type="nucleotide sequence ID" value="NZ_CP042476.1"/>
</dbReference>
<reference evidence="4 5" key="1">
    <citation type="submission" date="2019-08" db="EMBL/GenBank/DDBJ databases">
        <title>Antarcticibacterium arcticum sp. nov., a bacterium isolated from marine sediment of the Canadian Beaufort Sea.</title>
        <authorList>
            <person name="Lee Y.M."/>
            <person name="Baek K."/>
            <person name="Lee D.-H."/>
            <person name="Shin S.C."/>
            <person name="Jin Y.K."/>
            <person name="Park Y."/>
        </authorList>
    </citation>
    <scope>NUCLEOTIDE SEQUENCE [LARGE SCALE GENOMIC DNA]</scope>
    <source>
        <strain evidence="4 5">PAMC 28998</strain>
    </source>
</reference>
<evidence type="ECO:0000256" key="2">
    <source>
        <dbReference type="ARBA" id="ARBA00022475"/>
    </source>
</evidence>